<protein>
    <submittedName>
        <fullName evidence="2">Uncharacterized protein</fullName>
    </submittedName>
</protein>
<feature type="compositionally biased region" description="Polar residues" evidence="1">
    <location>
        <begin position="534"/>
        <end position="547"/>
    </location>
</feature>
<dbReference type="EMBL" id="CAJGYM010000009">
    <property type="protein sequence ID" value="CAD6189034.1"/>
    <property type="molecule type" value="Genomic_DNA"/>
</dbReference>
<feature type="region of interest" description="Disordered" evidence="1">
    <location>
        <begin position="521"/>
        <end position="563"/>
    </location>
</feature>
<accession>A0A8S1H1L1</accession>
<reference evidence="2" key="1">
    <citation type="submission" date="2020-10" db="EMBL/GenBank/DDBJ databases">
        <authorList>
            <person name="Kikuchi T."/>
        </authorList>
    </citation>
    <scope>NUCLEOTIDE SEQUENCE</scope>
    <source>
        <strain evidence="2">NKZ352</strain>
    </source>
</reference>
<dbReference type="AlphaFoldDB" id="A0A8S1H1L1"/>
<proteinExistence type="predicted"/>
<feature type="region of interest" description="Disordered" evidence="1">
    <location>
        <begin position="832"/>
        <end position="877"/>
    </location>
</feature>
<name>A0A8S1H1L1_9PELO</name>
<sequence>MIPTGSPQAPGDAPPRERRSEGSTIHGVDTVRPDTTPAHPGPRFQLPPMGAAFHYSAVTRMTSTSSPDPVVLHTAHFSLPPRDITNVPCSTNTVASLQLPMADRELVAAPVFRLPPMQDFRPRGYISEASLQLPTADPEVVAAPVFRLPPMQDDRRGGSSFTASQVRPMAAPELVAAPVFRLPPMQDFRPRGYISEAEREMATLSDESTDEREQVDPLMFWYTSSEDENVDGTRSEAHDQLPMAEPRLVTAPVFRLPPMQDDRRFGSSSNAQQQTAAAEPESPIFRLPPPLQDLRPRGFISEASLQLPTAEPGLVAAPVFRLPPMQDDRPRGYISEASLQLPTADPELMAAPVFRLPPMQEDRRGGASFTASQVRPMAAPELVAPTIFRLPPMQDLRPRGYLSETSTPTRMMALESVAPSPTPTDDLLPWQRGPFDGPGTTTSTPTRMMALQPVAPSPTPTDELLPWQRGPFDGLGTTASQVRPMAAPELVAAPVFRLPPMQDFRPRGYISEAEREMAIFSDESEQVDSPISWFPSSQDDTFRSTSFDSEREMSTSTDDSEQVESPVFRISYSQDDTLRITSSGTSTPTRMMALQPVAPSPTPMDDLLPWQRGPFDGPERTAPPNTPTFEPEMAASPLIHVFCQMIIYDYYLELVSALFVPPSRIYDPDGIWFIVPPNFAPEIVLSPVIDIFCMLMFHDYNLQLVYALFFPPSGNNDSNGTSLTAPPSTHTVAPEIMKSRYVPILLQLLIHFYYLERFAALSPPLPPDHPFARSPFTVPPNPYIFAPAPVVSPFVRILLHLIIFVFNRERLSAPSPPESHLYDYTPFMSSAETTMESPETTMESPEERTSSLTTNEQYPAIPMDFDSDSESTIELYR</sequence>
<feature type="region of interest" description="Disordered" evidence="1">
    <location>
        <begin position="258"/>
        <end position="287"/>
    </location>
</feature>
<evidence type="ECO:0000313" key="2">
    <source>
        <dbReference type="EMBL" id="CAD6189034.1"/>
    </source>
</evidence>
<gene>
    <name evidence="2" type="ORF">CAUJ_LOCUS4953</name>
</gene>
<feature type="compositionally biased region" description="Low complexity" evidence="1">
    <location>
        <begin position="267"/>
        <end position="278"/>
    </location>
</feature>
<feature type="compositionally biased region" description="Low complexity" evidence="1">
    <location>
        <begin position="832"/>
        <end position="843"/>
    </location>
</feature>
<evidence type="ECO:0000313" key="3">
    <source>
        <dbReference type="Proteomes" id="UP000835052"/>
    </source>
</evidence>
<comment type="caution">
    <text evidence="2">The sequence shown here is derived from an EMBL/GenBank/DDBJ whole genome shotgun (WGS) entry which is preliminary data.</text>
</comment>
<dbReference type="Proteomes" id="UP000835052">
    <property type="component" value="Unassembled WGS sequence"/>
</dbReference>
<feature type="region of interest" description="Disordered" evidence="1">
    <location>
        <begin position="1"/>
        <end position="48"/>
    </location>
</feature>
<evidence type="ECO:0000256" key="1">
    <source>
        <dbReference type="SAM" id="MobiDB-lite"/>
    </source>
</evidence>
<keyword evidence="3" id="KW-1185">Reference proteome</keyword>
<organism evidence="2 3">
    <name type="scientific">Caenorhabditis auriculariae</name>
    <dbReference type="NCBI Taxonomy" id="2777116"/>
    <lineage>
        <taxon>Eukaryota</taxon>
        <taxon>Metazoa</taxon>
        <taxon>Ecdysozoa</taxon>
        <taxon>Nematoda</taxon>
        <taxon>Chromadorea</taxon>
        <taxon>Rhabditida</taxon>
        <taxon>Rhabditina</taxon>
        <taxon>Rhabditomorpha</taxon>
        <taxon>Rhabditoidea</taxon>
        <taxon>Rhabditidae</taxon>
        <taxon>Peloderinae</taxon>
        <taxon>Caenorhabditis</taxon>
    </lineage>
</organism>